<feature type="region of interest" description="Disordered" evidence="1">
    <location>
        <begin position="104"/>
        <end position="201"/>
    </location>
</feature>
<dbReference type="AlphaFoldDB" id="R7U130"/>
<evidence type="ECO:0000313" key="6">
    <source>
        <dbReference type="Proteomes" id="UP000014760"/>
    </source>
</evidence>
<dbReference type="EnsemblMetazoa" id="CapteT201751">
    <property type="protein sequence ID" value="CapteP201751"/>
    <property type="gene ID" value="CapteG201751"/>
</dbReference>
<proteinExistence type="predicted"/>
<dbReference type="EMBL" id="AMQN01021428">
    <property type="status" value="NOT_ANNOTATED_CDS"/>
    <property type="molecule type" value="Genomic_DNA"/>
</dbReference>
<reference evidence="5" key="3">
    <citation type="submission" date="2015-06" db="UniProtKB">
        <authorList>
            <consortium name="EnsemblMetazoa"/>
        </authorList>
    </citation>
    <scope>IDENTIFICATION</scope>
</reference>
<reference evidence="6" key="1">
    <citation type="submission" date="2012-12" db="EMBL/GenBank/DDBJ databases">
        <authorList>
            <person name="Hellsten U."/>
            <person name="Grimwood J."/>
            <person name="Chapman J.A."/>
            <person name="Shapiro H."/>
            <person name="Aerts A."/>
            <person name="Otillar R.P."/>
            <person name="Terry A.Y."/>
            <person name="Boore J.L."/>
            <person name="Simakov O."/>
            <person name="Marletaz F."/>
            <person name="Cho S.-J."/>
            <person name="Edsinger-Gonzales E."/>
            <person name="Havlak P."/>
            <person name="Kuo D.-H."/>
            <person name="Larsson T."/>
            <person name="Lv J."/>
            <person name="Arendt D."/>
            <person name="Savage R."/>
            <person name="Osoegawa K."/>
            <person name="de Jong P."/>
            <person name="Lindberg D.R."/>
            <person name="Seaver E.C."/>
            <person name="Weisblat D.A."/>
            <person name="Putnam N.H."/>
            <person name="Grigoriev I.V."/>
            <person name="Rokhsar D.S."/>
        </authorList>
    </citation>
    <scope>NUCLEOTIDE SEQUENCE</scope>
    <source>
        <strain evidence="6">I ESC-2004</strain>
    </source>
</reference>
<dbReference type="EMBL" id="AMQN01009992">
    <property type="status" value="NOT_ANNOTATED_CDS"/>
    <property type="molecule type" value="Genomic_DNA"/>
</dbReference>
<gene>
    <name evidence="3" type="ORF">CAPTEDRAFT_201708</name>
    <name evidence="2" type="ORF">CAPTEDRAFT_201751</name>
    <name evidence="4" type="ORF">CAPTEDRAFT_210023</name>
</gene>
<evidence type="ECO:0000313" key="3">
    <source>
        <dbReference type="EMBL" id="ELU03419.1"/>
    </source>
</evidence>
<evidence type="ECO:0000256" key="1">
    <source>
        <dbReference type="SAM" id="MobiDB-lite"/>
    </source>
</evidence>
<dbReference type="EMBL" id="KB298601">
    <property type="protein sequence ID" value="ELU09029.1"/>
    <property type="molecule type" value="Genomic_DNA"/>
</dbReference>
<accession>R7U130</accession>
<dbReference type="EMBL" id="AMQN01024514">
    <property type="status" value="NOT_ANNOTATED_CDS"/>
    <property type="molecule type" value="Genomic_DNA"/>
</dbReference>
<evidence type="ECO:0000313" key="5">
    <source>
        <dbReference type="EnsemblMetazoa" id="CapteP201708"/>
    </source>
</evidence>
<feature type="compositionally biased region" description="Low complexity" evidence="1">
    <location>
        <begin position="143"/>
        <end position="169"/>
    </location>
</feature>
<dbReference type="HOGENOM" id="CLU_1295470_0_0_1"/>
<reference evidence="2 6" key="2">
    <citation type="journal article" date="2013" name="Nature">
        <title>Insights into bilaterian evolution from three spiralian genomes.</title>
        <authorList>
            <person name="Simakov O."/>
            <person name="Marletaz F."/>
            <person name="Cho S.J."/>
            <person name="Edsinger-Gonzales E."/>
            <person name="Havlak P."/>
            <person name="Hellsten U."/>
            <person name="Kuo D.H."/>
            <person name="Larsson T."/>
            <person name="Lv J."/>
            <person name="Arendt D."/>
            <person name="Savage R."/>
            <person name="Osoegawa K."/>
            <person name="de Jong P."/>
            <person name="Grimwood J."/>
            <person name="Chapman J.A."/>
            <person name="Shapiro H."/>
            <person name="Aerts A."/>
            <person name="Otillar R.P."/>
            <person name="Terry A.Y."/>
            <person name="Boore J.L."/>
            <person name="Grigoriev I.V."/>
            <person name="Lindberg D.R."/>
            <person name="Seaver E.C."/>
            <person name="Weisblat D.A."/>
            <person name="Putnam N.H."/>
            <person name="Rokhsar D.S."/>
        </authorList>
    </citation>
    <scope>NUCLEOTIDE SEQUENCE</scope>
    <source>
        <strain evidence="2 6">I ESC-2004</strain>
    </source>
</reference>
<protein>
    <submittedName>
        <fullName evidence="2 5">Uncharacterized protein</fullName>
    </submittedName>
</protein>
<evidence type="ECO:0000313" key="4">
    <source>
        <dbReference type="EMBL" id="ELU09029.1"/>
    </source>
</evidence>
<dbReference type="OrthoDB" id="6160659at2759"/>
<dbReference type="Proteomes" id="UP000014760">
    <property type="component" value="Unassembled WGS sequence"/>
</dbReference>
<dbReference type="EMBL" id="KB303178">
    <property type="protein sequence ID" value="ELU03419.1"/>
    <property type="molecule type" value="Genomic_DNA"/>
</dbReference>
<evidence type="ECO:0000313" key="2">
    <source>
        <dbReference type="EMBL" id="ELT99592.1"/>
    </source>
</evidence>
<dbReference type="EnsemblMetazoa" id="CapteT210023">
    <property type="protein sequence ID" value="CapteP210023"/>
    <property type="gene ID" value="CapteG210023"/>
</dbReference>
<keyword evidence="6" id="KW-1185">Reference proteome</keyword>
<sequence length="213" mass="24227">MWSRVVWEERGEEMERVVPSNWIVGKELHWPNKANVTKLFQAQAKPQKQWKRYKIVKIKCSFESESQCENYDVTTASESEAADCEKSRKVVSKRNNDFVYDQLETDSSSDENIDMPLIPSSPPCNGNNSFEGRVRSPRRHSVSPHFHPSGASVQRSPSSGHSSQRQGSQDLTPRHSTQSKRKRTSLATSSEAFPMSNDRERVFAFSNCELDGS</sequence>
<dbReference type="EnsemblMetazoa" id="CapteT201708">
    <property type="protein sequence ID" value="CapteP201708"/>
    <property type="gene ID" value="CapteG201708"/>
</dbReference>
<feature type="compositionally biased region" description="Acidic residues" evidence="1">
    <location>
        <begin position="104"/>
        <end position="113"/>
    </location>
</feature>
<organism evidence="2">
    <name type="scientific">Capitella teleta</name>
    <name type="common">Polychaete worm</name>
    <dbReference type="NCBI Taxonomy" id="283909"/>
    <lineage>
        <taxon>Eukaryota</taxon>
        <taxon>Metazoa</taxon>
        <taxon>Spiralia</taxon>
        <taxon>Lophotrochozoa</taxon>
        <taxon>Annelida</taxon>
        <taxon>Polychaeta</taxon>
        <taxon>Sedentaria</taxon>
        <taxon>Scolecida</taxon>
        <taxon>Capitellidae</taxon>
        <taxon>Capitella</taxon>
    </lineage>
</organism>
<dbReference type="EMBL" id="KB306751">
    <property type="protein sequence ID" value="ELT99592.1"/>
    <property type="molecule type" value="Genomic_DNA"/>
</dbReference>
<name>R7U130_CAPTE</name>